<keyword evidence="1" id="KW-1133">Transmembrane helix</keyword>
<gene>
    <name evidence="3" type="ORF">SAMN05216554_3313</name>
</gene>
<dbReference type="EMBL" id="FNPZ01000003">
    <property type="protein sequence ID" value="SDZ33009.1"/>
    <property type="molecule type" value="Genomic_DNA"/>
</dbReference>
<evidence type="ECO:0000313" key="3">
    <source>
        <dbReference type="EMBL" id="SDZ33009.1"/>
    </source>
</evidence>
<proteinExistence type="predicted"/>
<dbReference type="AlphaFoldDB" id="A0A1H3S777"/>
<keyword evidence="1" id="KW-0812">Transmembrane</keyword>
<evidence type="ECO:0000256" key="1">
    <source>
        <dbReference type="SAM" id="Phobius"/>
    </source>
</evidence>
<organism evidence="3 4">
    <name type="scientific">Herbiconiux ginsengi</name>
    <dbReference type="NCBI Taxonomy" id="381665"/>
    <lineage>
        <taxon>Bacteria</taxon>
        <taxon>Bacillati</taxon>
        <taxon>Actinomycetota</taxon>
        <taxon>Actinomycetes</taxon>
        <taxon>Micrococcales</taxon>
        <taxon>Microbacteriaceae</taxon>
        <taxon>Herbiconiux</taxon>
    </lineage>
</organism>
<keyword evidence="4" id="KW-1185">Reference proteome</keyword>
<name>A0A1H3S777_9MICO</name>
<dbReference type="Pfam" id="PF19701">
    <property type="entry name" value="DUF6199"/>
    <property type="match status" value="1"/>
</dbReference>
<reference evidence="3 4" key="1">
    <citation type="submission" date="2016-10" db="EMBL/GenBank/DDBJ databases">
        <authorList>
            <person name="de Groot N.N."/>
        </authorList>
    </citation>
    <scope>NUCLEOTIDE SEQUENCE [LARGE SCALE GENOMIC DNA]</scope>
    <source>
        <strain evidence="3 4">CGMCC 4.3491</strain>
    </source>
</reference>
<accession>A0A1H3S777</accession>
<dbReference type="InterPro" id="IPR045679">
    <property type="entry name" value="DUF6199"/>
</dbReference>
<feature type="transmembrane region" description="Helical" evidence="1">
    <location>
        <begin position="15"/>
        <end position="38"/>
    </location>
</feature>
<keyword evidence="1" id="KW-0472">Membrane</keyword>
<evidence type="ECO:0000259" key="2">
    <source>
        <dbReference type="Pfam" id="PF19701"/>
    </source>
</evidence>
<protein>
    <recommendedName>
        <fullName evidence="2">DUF6199 domain-containing protein</fullName>
    </recommendedName>
</protein>
<dbReference type="RefSeq" id="WP_092555742.1">
    <property type="nucleotide sequence ID" value="NZ_FNPZ01000003.1"/>
</dbReference>
<dbReference type="Proteomes" id="UP000198891">
    <property type="component" value="Unassembled WGS sequence"/>
</dbReference>
<feature type="domain" description="DUF6199" evidence="2">
    <location>
        <begin position="19"/>
        <end position="76"/>
    </location>
</feature>
<evidence type="ECO:0000313" key="4">
    <source>
        <dbReference type="Proteomes" id="UP000198891"/>
    </source>
</evidence>
<feature type="transmembrane region" description="Helical" evidence="1">
    <location>
        <begin position="59"/>
        <end position="79"/>
    </location>
</feature>
<dbReference type="STRING" id="381665.SAMN05216554_3313"/>
<sequence>MTVAIYARAAYDPALLIFFGILLVVVGIVMLVFARSLARMRARGWPGSREATENDVRYARLWAIGIMVVGAICLVIALVRGLTG</sequence>